<feature type="transmembrane region" description="Helical" evidence="1">
    <location>
        <begin position="30"/>
        <end position="48"/>
    </location>
</feature>
<feature type="transmembrane region" description="Helical" evidence="1">
    <location>
        <begin position="6"/>
        <end position="23"/>
    </location>
</feature>
<dbReference type="Proteomes" id="UP000251853">
    <property type="component" value="Unassembled WGS sequence"/>
</dbReference>
<keyword evidence="3" id="KW-1185">Reference proteome</keyword>
<keyword evidence="1" id="KW-1133">Transmembrane helix</keyword>
<organism evidence="2 3">
    <name type="scientific">Enterocloster clostridioformis</name>
    <dbReference type="NCBI Taxonomy" id="1531"/>
    <lineage>
        <taxon>Bacteria</taxon>
        <taxon>Bacillati</taxon>
        <taxon>Bacillota</taxon>
        <taxon>Clostridia</taxon>
        <taxon>Lachnospirales</taxon>
        <taxon>Lachnospiraceae</taxon>
        <taxon>Enterocloster</taxon>
    </lineage>
</organism>
<evidence type="ECO:0000313" key="2">
    <source>
        <dbReference type="EMBL" id="SQB10305.1"/>
    </source>
</evidence>
<evidence type="ECO:0000313" key="3">
    <source>
        <dbReference type="Proteomes" id="UP000251853"/>
    </source>
</evidence>
<gene>
    <name evidence="2" type="ORF">NCTC11224_01621</name>
</gene>
<reference evidence="2 3" key="1">
    <citation type="submission" date="2018-06" db="EMBL/GenBank/DDBJ databases">
        <authorList>
            <consortium name="Pathogen Informatics"/>
            <person name="Doyle S."/>
        </authorList>
    </citation>
    <scope>NUCLEOTIDE SEQUENCE [LARGE SCALE GENOMIC DNA]</scope>
    <source>
        <strain evidence="2 3">NCTC11224</strain>
    </source>
</reference>
<proteinExistence type="predicted"/>
<accession>A0A2X2UEA2</accession>
<sequence length="54" mass="6062">MTILCAIIKFVGKLLLAFIYVALKIASFSIKLVGCMFLFMFHLFMILVDMGTPS</sequence>
<name>A0A2X2UEA2_9FIRM</name>
<keyword evidence="1" id="KW-0472">Membrane</keyword>
<protein>
    <submittedName>
        <fullName evidence="2">Uncharacterized protein</fullName>
    </submittedName>
</protein>
<keyword evidence="1" id="KW-0812">Transmembrane</keyword>
<evidence type="ECO:0000256" key="1">
    <source>
        <dbReference type="SAM" id="Phobius"/>
    </source>
</evidence>
<dbReference type="EMBL" id="UAVW01000003">
    <property type="protein sequence ID" value="SQB10305.1"/>
    <property type="molecule type" value="Genomic_DNA"/>
</dbReference>
<dbReference type="AlphaFoldDB" id="A0A2X2UEA2"/>